<dbReference type="CTD" id="20213350"/>
<dbReference type="CDD" id="cd03039">
    <property type="entry name" value="GST_N_Sigma_like"/>
    <property type="match status" value="1"/>
</dbReference>
<dbReference type="PROSITE" id="PS50404">
    <property type="entry name" value="GST_NTER"/>
    <property type="match status" value="1"/>
</dbReference>
<dbReference type="InterPro" id="IPR036249">
    <property type="entry name" value="Thioredoxin-like_sf"/>
</dbReference>
<evidence type="ECO:0000256" key="1">
    <source>
        <dbReference type="ARBA" id="ARBA00007409"/>
    </source>
</evidence>
<comment type="similarity">
    <text evidence="1">Belongs to the GST superfamily.</text>
</comment>
<dbReference type="PANTHER" id="PTHR11571:SF224">
    <property type="entry name" value="HEMATOPOIETIC PROSTAGLANDIN D SYNTHASE"/>
    <property type="match status" value="1"/>
</dbReference>
<dbReference type="GO" id="GO:0005212">
    <property type="term" value="F:structural constituent of eye lens"/>
    <property type="evidence" value="ECO:0007669"/>
    <property type="project" value="UniProtKB-KW"/>
</dbReference>
<reference evidence="9" key="3">
    <citation type="submission" date="2015-06" db="UniProtKB">
        <authorList>
            <consortium name="EnsemblMetazoa"/>
        </authorList>
    </citation>
    <scope>IDENTIFICATION</scope>
</reference>
<dbReference type="Pfam" id="PF02798">
    <property type="entry name" value="GST_N"/>
    <property type="match status" value="1"/>
</dbReference>
<keyword evidence="4" id="KW-0808">Transferase</keyword>
<dbReference type="AlphaFoldDB" id="T1FX02"/>
<dbReference type="GeneID" id="20213350"/>
<evidence type="ECO:0000256" key="3">
    <source>
        <dbReference type="ARBA" id="ARBA00022613"/>
    </source>
</evidence>
<proteinExistence type="inferred from homology"/>
<dbReference type="eggNOG" id="KOG1695">
    <property type="taxonomic scope" value="Eukaryota"/>
</dbReference>
<reference evidence="8 10" key="2">
    <citation type="journal article" date="2013" name="Nature">
        <title>Insights into bilaterian evolution from three spiralian genomes.</title>
        <authorList>
            <person name="Simakov O."/>
            <person name="Marletaz F."/>
            <person name="Cho S.J."/>
            <person name="Edsinger-Gonzales E."/>
            <person name="Havlak P."/>
            <person name="Hellsten U."/>
            <person name="Kuo D.H."/>
            <person name="Larsson T."/>
            <person name="Lv J."/>
            <person name="Arendt D."/>
            <person name="Savage R."/>
            <person name="Osoegawa K."/>
            <person name="de Jong P."/>
            <person name="Grimwood J."/>
            <person name="Chapman J.A."/>
            <person name="Shapiro H."/>
            <person name="Aerts A."/>
            <person name="Otillar R.P."/>
            <person name="Terry A.Y."/>
            <person name="Boore J.L."/>
            <person name="Grigoriev I.V."/>
            <person name="Lindberg D.R."/>
            <person name="Seaver E.C."/>
            <person name="Weisblat D.A."/>
            <person name="Putnam N.H."/>
            <person name="Rokhsar D.S."/>
        </authorList>
    </citation>
    <scope>NUCLEOTIDE SEQUENCE</scope>
</reference>
<dbReference type="PANTHER" id="PTHR11571">
    <property type="entry name" value="GLUTATHIONE S-TRANSFERASE"/>
    <property type="match status" value="1"/>
</dbReference>
<protein>
    <recommendedName>
        <fullName evidence="2">glutathione transferase</fullName>
        <ecNumber evidence="2">2.5.1.18</ecNumber>
    </recommendedName>
</protein>
<comment type="catalytic activity">
    <reaction evidence="5">
        <text>RX + glutathione = an S-substituted glutathione + a halide anion + H(+)</text>
        <dbReference type="Rhea" id="RHEA:16437"/>
        <dbReference type="ChEBI" id="CHEBI:15378"/>
        <dbReference type="ChEBI" id="CHEBI:16042"/>
        <dbReference type="ChEBI" id="CHEBI:17792"/>
        <dbReference type="ChEBI" id="CHEBI:57925"/>
        <dbReference type="ChEBI" id="CHEBI:90779"/>
        <dbReference type="EC" id="2.5.1.18"/>
    </reaction>
</comment>
<dbReference type="EC" id="2.5.1.18" evidence="2"/>
<dbReference type="Gene3D" id="1.20.1050.130">
    <property type="match status" value="1"/>
</dbReference>
<dbReference type="Proteomes" id="UP000015101">
    <property type="component" value="Unassembled WGS sequence"/>
</dbReference>
<dbReference type="FunFam" id="1.20.1050.130:FF:000027">
    <property type="entry name" value="Uncharacterized protein"/>
    <property type="match status" value="1"/>
</dbReference>
<evidence type="ECO:0000313" key="8">
    <source>
        <dbReference type="EMBL" id="ESO13224.1"/>
    </source>
</evidence>
<evidence type="ECO:0000313" key="10">
    <source>
        <dbReference type="Proteomes" id="UP000015101"/>
    </source>
</evidence>
<dbReference type="GO" id="GO:0006749">
    <property type="term" value="P:glutathione metabolic process"/>
    <property type="evidence" value="ECO:0000318"/>
    <property type="project" value="GO_Central"/>
</dbReference>
<sequence>MPNYKLVYFDGRGRAETIRLAFAVTGIAYEDHRIKKEEWPEMKPKTFAGYLPYMEVDGTVLFESLAMAKYVAREGGLQPACSLSQAQCDATLDVVNGFLEKASATKHTSDAGARVGEI</sequence>
<accession>T1FX02</accession>
<dbReference type="EMBL" id="AMQM01000397">
    <property type="status" value="NOT_ANNOTATED_CDS"/>
    <property type="molecule type" value="Genomic_DNA"/>
</dbReference>
<evidence type="ECO:0000256" key="2">
    <source>
        <dbReference type="ARBA" id="ARBA00012452"/>
    </source>
</evidence>
<dbReference type="KEGG" id="hro:HELRODRAFT_62415"/>
<gene>
    <name evidence="9" type="primary">20213350</name>
    <name evidence="8" type="ORF">HELRODRAFT_62415</name>
</gene>
<evidence type="ECO:0000256" key="6">
    <source>
        <dbReference type="ARBA" id="ARBA00049616"/>
    </source>
</evidence>
<dbReference type="OMA" id="EDWATHY"/>
<dbReference type="RefSeq" id="XP_009009944.1">
    <property type="nucleotide sequence ID" value="XM_009011696.1"/>
</dbReference>
<dbReference type="InterPro" id="IPR040079">
    <property type="entry name" value="Glutathione_S-Trfase"/>
</dbReference>
<dbReference type="InterPro" id="IPR004045">
    <property type="entry name" value="Glutathione_S-Trfase_N"/>
</dbReference>
<evidence type="ECO:0000313" key="9">
    <source>
        <dbReference type="EnsemblMetazoa" id="HelroP62415"/>
    </source>
</evidence>
<dbReference type="SUPFAM" id="SSF52833">
    <property type="entry name" value="Thioredoxin-like"/>
    <property type="match status" value="1"/>
</dbReference>
<keyword evidence="10" id="KW-1185">Reference proteome</keyword>
<dbReference type="FunFam" id="3.40.30.10:FF:000035">
    <property type="entry name" value="hematopoietic prostaglandin D synthase"/>
    <property type="match status" value="1"/>
</dbReference>
<evidence type="ECO:0000256" key="5">
    <source>
        <dbReference type="ARBA" id="ARBA00047960"/>
    </source>
</evidence>
<organism evidence="9 10">
    <name type="scientific">Helobdella robusta</name>
    <name type="common">Californian leech</name>
    <dbReference type="NCBI Taxonomy" id="6412"/>
    <lineage>
        <taxon>Eukaryota</taxon>
        <taxon>Metazoa</taxon>
        <taxon>Spiralia</taxon>
        <taxon>Lophotrochozoa</taxon>
        <taxon>Annelida</taxon>
        <taxon>Clitellata</taxon>
        <taxon>Hirudinea</taxon>
        <taxon>Rhynchobdellida</taxon>
        <taxon>Glossiphoniidae</taxon>
        <taxon>Helobdella</taxon>
    </lineage>
</organism>
<dbReference type="SFLD" id="SFLDS00019">
    <property type="entry name" value="Glutathione_Transferase_(cytos"/>
    <property type="match status" value="1"/>
</dbReference>
<dbReference type="HOGENOM" id="CLU_039475_6_0_1"/>
<feature type="domain" description="GST N-terminal" evidence="7">
    <location>
        <begin position="2"/>
        <end position="79"/>
    </location>
</feature>
<comment type="function">
    <text evidence="6">S-crystallins are structural components of squids and octopi eye lens. Contains relatively little if any GST activity.</text>
</comment>
<evidence type="ECO:0000259" key="7">
    <source>
        <dbReference type="PROSITE" id="PS50404"/>
    </source>
</evidence>
<dbReference type="EnsemblMetazoa" id="HelroT62415">
    <property type="protein sequence ID" value="HelroP62415"/>
    <property type="gene ID" value="HelroG62415"/>
</dbReference>
<dbReference type="EMBL" id="KB095811">
    <property type="protein sequence ID" value="ESO13224.1"/>
    <property type="molecule type" value="Genomic_DNA"/>
</dbReference>
<evidence type="ECO:0000256" key="4">
    <source>
        <dbReference type="ARBA" id="ARBA00022679"/>
    </source>
</evidence>
<name>T1FX02_HELRO</name>
<dbReference type="GO" id="GO:0004364">
    <property type="term" value="F:glutathione transferase activity"/>
    <property type="evidence" value="ECO:0000318"/>
    <property type="project" value="GO_Central"/>
</dbReference>
<dbReference type="InterPro" id="IPR050213">
    <property type="entry name" value="GST_superfamily"/>
</dbReference>
<reference evidence="10" key="1">
    <citation type="submission" date="2012-12" db="EMBL/GenBank/DDBJ databases">
        <authorList>
            <person name="Hellsten U."/>
            <person name="Grimwood J."/>
            <person name="Chapman J.A."/>
            <person name="Shapiro H."/>
            <person name="Aerts A."/>
            <person name="Otillar R.P."/>
            <person name="Terry A.Y."/>
            <person name="Boore J.L."/>
            <person name="Simakov O."/>
            <person name="Marletaz F."/>
            <person name="Cho S.-J."/>
            <person name="Edsinger-Gonzales E."/>
            <person name="Havlak P."/>
            <person name="Kuo D.-H."/>
            <person name="Larsson T."/>
            <person name="Lv J."/>
            <person name="Arendt D."/>
            <person name="Savage R."/>
            <person name="Osoegawa K."/>
            <person name="de Jong P."/>
            <person name="Lindberg D.R."/>
            <person name="Seaver E.C."/>
            <person name="Weisblat D.A."/>
            <person name="Putnam N.H."/>
            <person name="Grigoriev I.V."/>
            <person name="Rokhsar D.S."/>
        </authorList>
    </citation>
    <scope>NUCLEOTIDE SEQUENCE</scope>
</reference>
<dbReference type="STRING" id="6412.T1FX02"/>
<dbReference type="InParanoid" id="T1FX02"/>
<dbReference type="OrthoDB" id="414243at2759"/>
<keyword evidence="3" id="KW-0273">Eye lens protein</keyword>